<dbReference type="InterPro" id="IPR036942">
    <property type="entry name" value="Beta-barrel_TonB_sf"/>
</dbReference>
<evidence type="ECO:0000256" key="5">
    <source>
        <dbReference type="ARBA" id="ARBA00022729"/>
    </source>
</evidence>
<comment type="caution">
    <text evidence="12">The sequence shown here is derived from an EMBL/GenBank/DDBJ whole genome shotgun (WGS) entry which is preliminary data.</text>
</comment>
<protein>
    <recommendedName>
        <fullName evidence="11">TonB-dependent receptor-like beta-barrel domain-containing protein</fullName>
    </recommendedName>
</protein>
<evidence type="ECO:0000256" key="9">
    <source>
        <dbReference type="ARBA" id="ARBA00023237"/>
    </source>
</evidence>
<comment type="subcellular location">
    <subcellularLocation>
        <location evidence="1">Cell outer membrane</location>
        <topology evidence="1">Multi-pass membrane protein</topology>
    </subcellularLocation>
</comment>
<dbReference type="Pfam" id="PF00593">
    <property type="entry name" value="TonB_dep_Rec_b-barrel"/>
    <property type="match status" value="1"/>
</dbReference>
<dbReference type="Gene3D" id="2.40.170.20">
    <property type="entry name" value="TonB-dependent receptor, beta-barrel domain"/>
    <property type="match status" value="1"/>
</dbReference>
<name>A0ABQ1JUL6_9SPHN</name>
<evidence type="ECO:0000256" key="8">
    <source>
        <dbReference type="ARBA" id="ARBA00023170"/>
    </source>
</evidence>
<dbReference type="EMBL" id="BMGD01000007">
    <property type="protein sequence ID" value="GGB75126.1"/>
    <property type="molecule type" value="Genomic_DNA"/>
</dbReference>
<keyword evidence="2" id="KW-0813">Transport</keyword>
<keyword evidence="6" id="KW-0798">TonB box</keyword>
<evidence type="ECO:0000256" key="1">
    <source>
        <dbReference type="ARBA" id="ARBA00004571"/>
    </source>
</evidence>
<feature type="chain" id="PRO_5047202795" description="TonB-dependent receptor-like beta-barrel domain-containing protein" evidence="10">
    <location>
        <begin position="37"/>
        <end position="697"/>
    </location>
</feature>
<evidence type="ECO:0000313" key="12">
    <source>
        <dbReference type="EMBL" id="GGB75126.1"/>
    </source>
</evidence>
<dbReference type="InterPro" id="IPR039426">
    <property type="entry name" value="TonB-dep_rcpt-like"/>
</dbReference>
<evidence type="ECO:0000256" key="7">
    <source>
        <dbReference type="ARBA" id="ARBA00023136"/>
    </source>
</evidence>
<proteinExistence type="predicted"/>
<dbReference type="Proteomes" id="UP000614261">
    <property type="component" value="Unassembled WGS sequence"/>
</dbReference>
<dbReference type="InterPro" id="IPR000531">
    <property type="entry name" value="Beta-barrel_TonB"/>
</dbReference>
<accession>A0ABQ1JUL6</accession>
<gene>
    <name evidence="12" type="ORF">GCM10010833_32940</name>
</gene>
<evidence type="ECO:0000313" key="13">
    <source>
        <dbReference type="Proteomes" id="UP000614261"/>
    </source>
</evidence>
<keyword evidence="8" id="KW-0675">Receptor</keyword>
<evidence type="ECO:0000256" key="3">
    <source>
        <dbReference type="ARBA" id="ARBA00022452"/>
    </source>
</evidence>
<keyword evidence="5 10" id="KW-0732">Signal</keyword>
<evidence type="ECO:0000259" key="11">
    <source>
        <dbReference type="Pfam" id="PF00593"/>
    </source>
</evidence>
<evidence type="ECO:0000256" key="10">
    <source>
        <dbReference type="SAM" id="SignalP"/>
    </source>
</evidence>
<sequence>MSETCRARLGEFSVTVRLLASAALAGLLWSPSFVLAQDAADAPPPATAAPLRSFDPVYFDRFAPRTALDMVRQIPGFSISEGEDRRGLGQAGSNVLINGERFSGKSNDVVSELGRIGASNVIRIELLDGATLNLPGLTGQVVNIVSKVDSLTGQFRWSPRVRFRRTDPQFLDGEVSVSGKAGKIAYTLSLSNDSFRNGNAGTERVLDATGLVTDRRYEELYVNGDQPRLAAGLKYTGDSGQIGNLNLSLERPWTRITEQSDGEVVRDRDYLESEKEYNYEIGGDYLFPLWGGNLKLIGLRRFEHSPFFTRIFLDFEDLRPREGNSLATVIDETETIARAEYGWKAGKADWQFSLEGAINTLDTRADLALLDSSGTFVPIPLPGSDAVVEEKRAEIGLSYGRPLSPTLTLQTSLGGEYSQIVQSGAGGLTRSFIRPKGFVALAWKATPRLDLSLRAQRDVGQLNFFDFVASADLGAENQNSGNPDLVPQQSWNIDFQATQNLGALGSINAKAFVNFVEDIVDQVPIGLTGEAPGNIDSATIWGLSLDSTFKMDVIGWTGVRFDIDYTYRKSSVPDPLTGIRRRISGETIHEFSAEFRYDIPGGDWAVGANYFDFSRADEVRLSQLAEFPINGGDLGFYVENKNVAGLTVRLGMSNLIGTNEAFRRTFFVDRRNGPVAFVEDRDRFFGPVVSLDINGSF</sequence>
<dbReference type="PANTHER" id="PTHR30069">
    <property type="entry name" value="TONB-DEPENDENT OUTER MEMBRANE RECEPTOR"/>
    <property type="match status" value="1"/>
</dbReference>
<keyword evidence="9" id="KW-0998">Cell outer membrane</keyword>
<feature type="signal peptide" evidence="10">
    <location>
        <begin position="1"/>
        <end position="36"/>
    </location>
</feature>
<dbReference type="RefSeq" id="WP_188515542.1">
    <property type="nucleotide sequence ID" value="NZ_BMGD01000007.1"/>
</dbReference>
<keyword evidence="13" id="KW-1185">Reference proteome</keyword>
<keyword evidence="3" id="KW-1134">Transmembrane beta strand</keyword>
<evidence type="ECO:0000256" key="2">
    <source>
        <dbReference type="ARBA" id="ARBA00022448"/>
    </source>
</evidence>
<reference evidence="13" key="1">
    <citation type="journal article" date="2019" name="Int. J. Syst. Evol. Microbiol.">
        <title>The Global Catalogue of Microorganisms (GCM) 10K type strain sequencing project: providing services to taxonomists for standard genome sequencing and annotation.</title>
        <authorList>
            <consortium name="The Broad Institute Genomics Platform"/>
            <consortium name="The Broad Institute Genome Sequencing Center for Infectious Disease"/>
            <person name="Wu L."/>
            <person name="Ma J."/>
        </authorList>
    </citation>
    <scope>NUCLEOTIDE SEQUENCE [LARGE SCALE GENOMIC DNA]</scope>
    <source>
        <strain evidence="13">CGMCC 1.12851</strain>
    </source>
</reference>
<evidence type="ECO:0000256" key="6">
    <source>
        <dbReference type="ARBA" id="ARBA00023077"/>
    </source>
</evidence>
<feature type="domain" description="TonB-dependent receptor-like beta-barrel" evidence="11">
    <location>
        <begin position="218"/>
        <end position="615"/>
    </location>
</feature>
<keyword evidence="7" id="KW-0472">Membrane</keyword>
<organism evidence="12 13">
    <name type="scientific">Blastomonas aquatica</name>
    <dbReference type="NCBI Taxonomy" id="1510276"/>
    <lineage>
        <taxon>Bacteria</taxon>
        <taxon>Pseudomonadati</taxon>
        <taxon>Pseudomonadota</taxon>
        <taxon>Alphaproteobacteria</taxon>
        <taxon>Sphingomonadales</taxon>
        <taxon>Sphingomonadaceae</taxon>
        <taxon>Blastomonas</taxon>
    </lineage>
</organism>
<evidence type="ECO:0000256" key="4">
    <source>
        <dbReference type="ARBA" id="ARBA00022692"/>
    </source>
</evidence>
<dbReference type="PANTHER" id="PTHR30069:SF29">
    <property type="entry name" value="HEMOGLOBIN AND HEMOGLOBIN-HAPTOGLOBIN-BINDING PROTEIN 1-RELATED"/>
    <property type="match status" value="1"/>
</dbReference>
<dbReference type="SUPFAM" id="SSF56935">
    <property type="entry name" value="Porins"/>
    <property type="match status" value="1"/>
</dbReference>
<keyword evidence="4" id="KW-0812">Transmembrane</keyword>